<feature type="compositionally biased region" description="Basic and acidic residues" evidence="1">
    <location>
        <begin position="79"/>
        <end position="89"/>
    </location>
</feature>
<proteinExistence type="predicted"/>
<reference evidence="3 4" key="1">
    <citation type="submission" date="2024-03" db="EMBL/GenBank/DDBJ databases">
        <authorList>
            <person name="Brejova B."/>
        </authorList>
    </citation>
    <scope>NUCLEOTIDE SEQUENCE [LARGE SCALE GENOMIC DNA]</scope>
    <source>
        <strain evidence="3 4">CBS 14171</strain>
    </source>
</reference>
<dbReference type="InterPro" id="IPR022617">
    <property type="entry name" value="Rad60/SUMO-like_dom"/>
</dbReference>
<feature type="compositionally biased region" description="Basic and acidic residues" evidence="1">
    <location>
        <begin position="16"/>
        <end position="26"/>
    </location>
</feature>
<evidence type="ECO:0000256" key="1">
    <source>
        <dbReference type="SAM" id="MobiDB-lite"/>
    </source>
</evidence>
<feature type="region of interest" description="Disordered" evidence="1">
    <location>
        <begin position="166"/>
        <end position="195"/>
    </location>
</feature>
<protein>
    <recommendedName>
        <fullName evidence="2">Rad60/SUMO-like domain-containing protein</fullName>
    </recommendedName>
</protein>
<sequence>MTGASINSDNANDPSLESKPHVEHGSSHKPSKKRIVLDDDFFSLSRSFEKKKKRKHTHKNEHQPVSGGVPTPPATDGVPSKEAEAKTIKVETSQADASPLLVPRAPAAGSHENVQEADPTQPVEIESVDYAEIPAAMPIIDTDRIRREIELKLGSVEYQEKADILDDSEEENYCPDTKPKPTPGPAHASSTTSSYNFDIPDEKKRKYVIRVSSKLPTPQGSSTQVDFGCKGMKSFEKILQSAVDFFKKSFQSQLPPELLNQYTFENTALVWVEGRTLIHSYYTPRFLRLPLPGGQFNPSLDKIEDLPATMLQVLLIPAGNRTNFTSVYTEFTTTTTTADGPAGSADAQGPRIQGVADEKEEEENISSEDEELVTTAPGIPEPESIDDEVFTIGLKGKDNKRIQCNVKPDTKLQSILLFFLRSKDIDPKSIDVSKARLIFDDEDLDINLSVKDTELEEDFEIQIVL</sequence>
<evidence type="ECO:0000313" key="3">
    <source>
        <dbReference type="EMBL" id="CAK9436132.1"/>
    </source>
</evidence>
<accession>A0ABP0ZI33</accession>
<feature type="domain" description="Rad60/SUMO-like" evidence="2">
    <location>
        <begin position="391"/>
        <end position="465"/>
    </location>
</feature>
<gene>
    <name evidence="3" type="ORF">LODBEIA_P06900</name>
</gene>
<dbReference type="InterPro" id="IPR029071">
    <property type="entry name" value="Ubiquitin-like_domsf"/>
</dbReference>
<feature type="compositionally biased region" description="Polar residues" evidence="1">
    <location>
        <begin position="1"/>
        <end position="15"/>
    </location>
</feature>
<organism evidence="3 4">
    <name type="scientific">Lodderomyces beijingensis</name>
    <dbReference type="NCBI Taxonomy" id="1775926"/>
    <lineage>
        <taxon>Eukaryota</taxon>
        <taxon>Fungi</taxon>
        <taxon>Dikarya</taxon>
        <taxon>Ascomycota</taxon>
        <taxon>Saccharomycotina</taxon>
        <taxon>Pichiomycetes</taxon>
        <taxon>Debaryomycetaceae</taxon>
        <taxon>Candida/Lodderomyces clade</taxon>
        <taxon>Lodderomyces</taxon>
    </lineage>
</organism>
<feature type="compositionally biased region" description="Acidic residues" evidence="1">
    <location>
        <begin position="361"/>
        <end position="372"/>
    </location>
</feature>
<feature type="compositionally biased region" description="Basic residues" evidence="1">
    <location>
        <begin position="49"/>
        <end position="59"/>
    </location>
</feature>
<dbReference type="Proteomes" id="UP001497383">
    <property type="component" value="Chromosome 1"/>
</dbReference>
<dbReference type="Pfam" id="PF11976">
    <property type="entry name" value="Rad60-SLD"/>
    <property type="match status" value="1"/>
</dbReference>
<evidence type="ECO:0000259" key="2">
    <source>
        <dbReference type="Pfam" id="PF11976"/>
    </source>
</evidence>
<name>A0ABP0ZI33_9ASCO</name>
<dbReference type="RefSeq" id="XP_066827628.1">
    <property type="nucleotide sequence ID" value="XM_066976638.1"/>
</dbReference>
<feature type="region of interest" description="Disordered" evidence="1">
    <location>
        <begin position="1"/>
        <end position="98"/>
    </location>
</feature>
<keyword evidence="4" id="KW-1185">Reference proteome</keyword>
<evidence type="ECO:0000313" key="4">
    <source>
        <dbReference type="Proteomes" id="UP001497383"/>
    </source>
</evidence>
<feature type="region of interest" description="Disordered" evidence="1">
    <location>
        <begin position="361"/>
        <end position="381"/>
    </location>
</feature>
<dbReference type="EMBL" id="OZ022405">
    <property type="protein sequence ID" value="CAK9436132.1"/>
    <property type="molecule type" value="Genomic_DNA"/>
</dbReference>
<dbReference type="Gene3D" id="3.10.20.90">
    <property type="entry name" value="Phosphatidylinositol 3-kinase Catalytic Subunit, Chain A, domain 1"/>
    <property type="match status" value="1"/>
</dbReference>
<dbReference type="GeneID" id="92205886"/>
<dbReference type="SUPFAM" id="SSF54236">
    <property type="entry name" value="Ubiquitin-like"/>
    <property type="match status" value="1"/>
</dbReference>